<comment type="caution">
    <text evidence="1">The sequence shown here is derived from an EMBL/GenBank/DDBJ whole genome shotgun (WGS) entry which is preliminary data.</text>
</comment>
<protein>
    <submittedName>
        <fullName evidence="1">Uncharacterized protein</fullName>
    </submittedName>
</protein>
<dbReference type="AlphaFoldDB" id="A0A6A2YVY6"/>
<sequence>MRWAVSNQAEASKEAYQRILNQEQEPISNFQVKIKEGGTLGRNEVSSVKRIKGFVEKGALLKLKRCLVGKMSTVCSVREISFRLQKWGMESIKLQRIGGKSFLLSFEDDELFMMLGNLNWSYLKEIFSEVELWPDSLEKSERATWIKVSGIPLQCSNHITLKRVAELWGNFESLGENADHSIKCENITILITTNQDKRIDETMEIKIGNYIHLIQVLEIGISDDVGTLNQWGFKQKLNGGSNDHKVYFHLSSTEEDNSGASSAKVERSRYSVLDIISTAHVKVSGPFLSRIVFCNFLLLASSSPRVTLYFPIKECLESI</sequence>
<gene>
    <name evidence="1" type="ORF">F3Y22_tig00111207pilonHSYRG00157</name>
</gene>
<organism evidence="1 2">
    <name type="scientific">Hibiscus syriacus</name>
    <name type="common">Rose of Sharon</name>
    <dbReference type="NCBI Taxonomy" id="106335"/>
    <lineage>
        <taxon>Eukaryota</taxon>
        <taxon>Viridiplantae</taxon>
        <taxon>Streptophyta</taxon>
        <taxon>Embryophyta</taxon>
        <taxon>Tracheophyta</taxon>
        <taxon>Spermatophyta</taxon>
        <taxon>Magnoliopsida</taxon>
        <taxon>eudicotyledons</taxon>
        <taxon>Gunneridae</taxon>
        <taxon>Pentapetalae</taxon>
        <taxon>rosids</taxon>
        <taxon>malvids</taxon>
        <taxon>Malvales</taxon>
        <taxon>Malvaceae</taxon>
        <taxon>Malvoideae</taxon>
        <taxon>Hibiscus</taxon>
    </lineage>
</organism>
<evidence type="ECO:0000313" key="2">
    <source>
        <dbReference type="Proteomes" id="UP000436088"/>
    </source>
</evidence>
<keyword evidence="2" id="KW-1185">Reference proteome</keyword>
<evidence type="ECO:0000313" key="1">
    <source>
        <dbReference type="EMBL" id="KAE8683489.1"/>
    </source>
</evidence>
<reference evidence="1" key="1">
    <citation type="submission" date="2019-09" db="EMBL/GenBank/DDBJ databases">
        <title>Draft genome information of white flower Hibiscus syriacus.</title>
        <authorList>
            <person name="Kim Y.-M."/>
        </authorList>
    </citation>
    <scope>NUCLEOTIDE SEQUENCE [LARGE SCALE GENOMIC DNA]</scope>
    <source>
        <strain evidence="1">YM2019G1</strain>
    </source>
</reference>
<proteinExistence type="predicted"/>
<dbReference type="Proteomes" id="UP000436088">
    <property type="component" value="Unassembled WGS sequence"/>
</dbReference>
<accession>A0A6A2YVY6</accession>
<name>A0A6A2YVY6_HIBSY</name>
<dbReference type="EMBL" id="VEPZ02001268">
    <property type="protein sequence ID" value="KAE8683489.1"/>
    <property type="molecule type" value="Genomic_DNA"/>
</dbReference>